<protein>
    <submittedName>
        <fullName evidence="2">Uncharacterized protein</fullName>
    </submittedName>
</protein>
<evidence type="ECO:0000313" key="2">
    <source>
        <dbReference type="EMBL" id="KAG5557099.1"/>
    </source>
</evidence>
<dbReference type="AlphaFoldDB" id="A0AAV6KXW7"/>
<gene>
    <name evidence="2" type="ORF">RHGRI_007383</name>
</gene>
<accession>A0AAV6KXW7</accession>
<sequence>MVSVEEESSFRIVPSTKQVSSPGLQVSKPNEEDDEVDSSSADKEDNGTKKNVSEKDNSAVERNIGVKGDLPINSMAYAATSENTTCHAKKDNQVLAAKVMEDQQTEAQKTAENSNQ</sequence>
<name>A0AAV6KXW7_9ERIC</name>
<dbReference type="Proteomes" id="UP000823749">
    <property type="component" value="Chromosome 3"/>
</dbReference>
<keyword evidence="3" id="KW-1185">Reference proteome</keyword>
<evidence type="ECO:0000256" key="1">
    <source>
        <dbReference type="SAM" id="MobiDB-lite"/>
    </source>
</evidence>
<feature type="compositionally biased region" description="Basic and acidic residues" evidence="1">
    <location>
        <begin position="40"/>
        <end position="59"/>
    </location>
</feature>
<feature type="region of interest" description="Disordered" evidence="1">
    <location>
        <begin position="1"/>
        <end position="65"/>
    </location>
</feature>
<evidence type="ECO:0000313" key="3">
    <source>
        <dbReference type="Proteomes" id="UP000823749"/>
    </source>
</evidence>
<reference evidence="2" key="1">
    <citation type="submission" date="2020-08" db="EMBL/GenBank/DDBJ databases">
        <title>Plant Genome Project.</title>
        <authorList>
            <person name="Zhang R.-G."/>
        </authorList>
    </citation>
    <scope>NUCLEOTIDE SEQUENCE</scope>
    <source>
        <strain evidence="2">WSP0</strain>
        <tissue evidence="2">Leaf</tissue>
    </source>
</reference>
<proteinExistence type="predicted"/>
<comment type="caution">
    <text evidence="2">The sequence shown here is derived from an EMBL/GenBank/DDBJ whole genome shotgun (WGS) entry which is preliminary data.</text>
</comment>
<feature type="compositionally biased region" description="Polar residues" evidence="1">
    <location>
        <begin position="15"/>
        <end position="28"/>
    </location>
</feature>
<dbReference type="EMBL" id="JACTNZ010000003">
    <property type="protein sequence ID" value="KAG5557099.1"/>
    <property type="molecule type" value="Genomic_DNA"/>
</dbReference>
<organism evidence="2 3">
    <name type="scientific">Rhododendron griersonianum</name>
    <dbReference type="NCBI Taxonomy" id="479676"/>
    <lineage>
        <taxon>Eukaryota</taxon>
        <taxon>Viridiplantae</taxon>
        <taxon>Streptophyta</taxon>
        <taxon>Embryophyta</taxon>
        <taxon>Tracheophyta</taxon>
        <taxon>Spermatophyta</taxon>
        <taxon>Magnoliopsida</taxon>
        <taxon>eudicotyledons</taxon>
        <taxon>Gunneridae</taxon>
        <taxon>Pentapetalae</taxon>
        <taxon>asterids</taxon>
        <taxon>Ericales</taxon>
        <taxon>Ericaceae</taxon>
        <taxon>Ericoideae</taxon>
        <taxon>Rhodoreae</taxon>
        <taxon>Rhododendron</taxon>
    </lineage>
</organism>